<feature type="compositionally biased region" description="Basic and acidic residues" evidence="1">
    <location>
        <begin position="118"/>
        <end position="153"/>
    </location>
</feature>
<proteinExistence type="predicted"/>
<feature type="compositionally biased region" description="Low complexity" evidence="1">
    <location>
        <begin position="161"/>
        <end position="172"/>
    </location>
</feature>
<protein>
    <recommendedName>
        <fullName evidence="5">Energy transducer TonB</fullName>
    </recommendedName>
</protein>
<keyword evidence="2" id="KW-0812">Transmembrane</keyword>
<gene>
    <name evidence="3" type="ORF">KK060_09255</name>
</gene>
<comment type="caution">
    <text evidence="3">The sequence shown here is derived from an EMBL/GenBank/DDBJ whole genome shotgun (WGS) entry which is preliminary data.</text>
</comment>
<sequence length="303" mass="32118">MASQEEREKKIKAALGTLAVNIVVLLILLFAGSWKTAGSGEGQFPGIEVNLGYDDQGSGNIQPDRPIGSEKANDVENPPAEPTEQVPTLEPQQQAPIEEAPPAKVVQPATVTDPNSDVEIKEVKKEEKPVEKPVEKKPVEKPVEKKPEEKPKVVDQNAVYTGKSTSSNATSGNGTGKQGTTGSEGNDVGKQGDKGVEGGTPGAQTYQGRPGGGNGGTLDLQGWNWDNIPKPNVPDNEFGRVVFEIEVDDNGELIGYRKESGSVSAAAERACIDAIQQLTFTKKTGAKVPPVSKGRITFVIRAQ</sequence>
<dbReference type="EMBL" id="JAHESD010000015">
    <property type="protein sequence ID" value="MBT1703465.1"/>
    <property type="molecule type" value="Genomic_DNA"/>
</dbReference>
<evidence type="ECO:0000313" key="4">
    <source>
        <dbReference type="Proteomes" id="UP000772618"/>
    </source>
</evidence>
<evidence type="ECO:0000313" key="3">
    <source>
        <dbReference type="EMBL" id="MBT1703465.1"/>
    </source>
</evidence>
<keyword evidence="2" id="KW-1133">Transmembrane helix</keyword>
<evidence type="ECO:0000256" key="2">
    <source>
        <dbReference type="SAM" id="Phobius"/>
    </source>
</evidence>
<feature type="compositionally biased region" description="Low complexity" evidence="1">
    <location>
        <begin position="90"/>
        <end position="103"/>
    </location>
</feature>
<evidence type="ECO:0008006" key="5">
    <source>
        <dbReference type="Google" id="ProtNLM"/>
    </source>
</evidence>
<organism evidence="3 4">
    <name type="scientific">Chryseosolibacter indicus</name>
    <dbReference type="NCBI Taxonomy" id="2782351"/>
    <lineage>
        <taxon>Bacteria</taxon>
        <taxon>Pseudomonadati</taxon>
        <taxon>Bacteroidota</taxon>
        <taxon>Cytophagia</taxon>
        <taxon>Cytophagales</taxon>
        <taxon>Chryseotaleaceae</taxon>
        <taxon>Chryseosolibacter</taxon>
    </lineage>
</organism>
<keyword evidence="2" id="KW-0472">Membrane</keyword>
<evidence type="ECO:0000256" key="1">
    <source>
        <dbReference type="SAM" id="MobiDB-lite"/>
    </source>
</evidence>
<name>A0ABS5VPT8_9BACT</name>
<reference evidence="3 4" key="1">
    <citation type="submission" date="2021-05" db="EMBL/GenBank/DDBJ databases">
        <title>A Polyphasic approach of four new species of the genus Ohtaekwangia: Ohtaekwangia histidinii sp. nov., Ohtaekwangia cretensis sp. nov., Ohtaekwangia indiensis sp. nov., Ohtaekwangia reichenbachii sp. nov. from diverse environment.</title>
        <authorList>
            <person name="Octaviana S."/>
        </authorList>
    </citation>
    <scope>NUCLEOTIDE SEQUENCE [LARGE SCALE GENOMIC DNA]</scope>
    <source>
        <strain evidence="3 4">PWU20</strain>
    </source>
</reference>
<feature type="region of interest" description="Disordered" evidence="1">
    <location>
        <begin position="55"/>
        <end position="224"/>
    </location>
</feature>
<accession>A0ABS5VPT8</accession>
<dbReference type="Proteomes" id="UP000772618">
    <property type="component" value="Unassembled WGS sequence"/>
</dbReference>
<keyword evidence="4" id="KW-1185">Reference proteome</keyword>
<feature type="transmembrane region" description="Helical" evidence="2">
    <location>
        <begin position="12"/>
        <end position="34"/>
    </location>
</feature>
<dbReference type="RefSeq" id="WP_254153426.1">
    <property type="nucleotide sequence ID" value="NZ_JAHESD010000015.1"/>
</dbReference>